<feature type="compositionally biased region" description="Acidic residues" evidence="1">
    <location>
        <begin position="360"/>
        <end position="379"/>
    </location>
</feature>
<dbReference type="Proteomes" id="UP000075714">
    <property type="component" value="Unassembled WGS sequence"/>
</dbReference>
<sequence length="483" mass="53552">MLQILSDARSRLGYTPHPAKLVEPEQIAKGAVSEELLRQALVNPSLLARICTDMTEQAASSKSGDAKSELEHLKAAMARASGKPAEELMLSSDFNAARLIGLGFLTWLHGFLGRLEARHLPASGQWTCTAEVAMLGQVDLVSTTLATVMRQVPWASCSTEQAAAALDRDLQALFLPDLLDMLEGALSREPGGTYQGVQGLFQDIINKARKLRNTLSNPAAVPRVPKSDSSSEDAAVTSGNSKLLSTAAAQLAAGAIVARPSLDEERLLQKTLYLHVLGRRKPPHLATLPSLKDAVERELICQSSETLQKIFSELMAGRERGRLEAVCRRSAGLIEGSKVPDEHLPSLLCQWLGLFAKGEEEEEEEEKEEEEEEEEEEEYPYFGCRWKEEGPYFRHTWDASDLTSCDSYTLVQLVRHLAWEGCTDKQLCAALEHELAQLDWQGVRTPDEYRTDEHWLRRRLAREALHDIEDMAVEALNMIAATK</sequence>
<protein>
    <submittedName>
        <fullName evidence="2">Uncharacterized protein</fullName>
    </submittedName>
</protein>
<feature type="region of interest" description="Disordered" evidence="1">
    <location>
        <begin position="216"/>
        <end position="235"/>
    </location>
</feature>
<reference evidence="3" key="1">
    <citation type="journal article" date="2016" name="Nat. Commun.">
        <title>The Gonium pectorale genome demonstrates co-option of cell cycle regulation during the evolution of multicellularity.</title>
        <authorList>
            <person name="Hanschen E.R."/>
            <person name="Marriage T.N."/>
            <person name="Ferris P.J."/>
            <person name="Hamaji T."/>
            <person name="Toyoda A."/>
            <person name="Fujiyama A."/>
            <person name="Neme R."/>
            <person name="Noguchi H."/>
            <person name="Minakuchi Y."/>
            <person name="Suzuki M."/>
            <person name="Kawai-Toyooka H."/>
            <person name="Smith D.R."/>
            <person name="Sparks H."/>
            <person name="Anderson J."/>
            <person name="Bakaric R."/>
            <person name="Luria V."/>
            <person name="Karger A."/>
            <person name="Kirschner M.W."/>
            <person name="Durand P.M."/>
            <person name="Michod R.E."/>
            <person name="Nozaki H."/>
            <person name="Olson B.J."/>
        </authorList>
    </citation>
    <scope>NUCLEOTIDE SEQUENCE [LARGE SCALE GENOMIC DNA]</scope>
    <source>
        <strain evidence="3">NIES-2863</strain>
    </source>
</reference>
<organism evidence="2 3">
    <name type="scientific">Gonium pectorale</name>
    <name type="common">Green alga</name>
    <dbReference type="NCBI Taxonomy" id="33097"/>
    <lineage>
        <taxon>Eukaryota</taxon>
        <taxon>Viridiplantae</taxon>
        <taxon>Chlorophyta</taxon>
        <taxon>core chlorophytes</taxon>
        <taxon>Chlorophyceae</taxon>
        <taxon>CS clade</taxon>
        <taxon>Chlamydomonadales</taxon>
        <taxon>Volvocaceae</taxon>
        <taxon>Gonium</taxon>
    </lineage>
</organism>
<keyword evidence="3" id="KW-1185">Reference proteome</keyword>
<gene>
    <name evidence="2" type="ORF">GPECTOR_10g839</name>
</gene>
<dbReference type="AlphaFoldDB" id="A0A150GR41"/>
<comment type="caution">
    <text evidence="2">The sequence shown here is derived from an EMBL/GenBank/DDBJ whole genome shotgun (WGS) entry which is preliminary data.</text>
</comment>
<accession>A0A150GR41</accession>
<dbReference type="EMBL" id="LSYV01000011">
    <property type="protein sequence ID" value="KXZ52208.1"/>
    <property type="molecule type" value="Genomic_DNA"/>
</dbReference>
<evidence type="ECO:0000313" key="3">
    <source>
        <dbReference type="Proteomes" id="UP000075714"/>
    </source>
</evidence>
<proteinExistence type="predicted"/>
<name>A0A150GR41_GONPE</name>
<evidence type="ECO:0000256" key="1">
    <source>
        <dbReference type="SAM" id="MobiDB-lite"/>
    </source>
</evidence>
<evidence type="ECO:0000313" key="2">
    <source>
        <dbReference type="EMBL" id="KXZ52208.1"/>
    </source>
</evidence>
<feature type="region of interest" description="Disordered" evidence="1">
    <location>
        <begin position="360"/>
        <end position="380"/>
    </location>
</feature>